<dbReference type="PANTHER" id="PTHR33741">
    <property type="entry name" value="TRANSMEMBRANE PROTEIN DDB_G0269096-RELATED"/>
    <property type="match status" value="1"/>
</dbReference>
<dbReference type="Gene3D" id="3.10.580.10">
    <property type="entry name" value="CBS-domain"/>
    <property type="match status" value="1"/>
</dbReference>
<keyword evidence="2" id="KW-0812">Transmembrane</keyword>
<proteinExistence type="predicted"/>
<keyword evidence="1" id="KW-0129">CBS domain</keyword>
<sequence>MKTRRHGRDMPDSILLWLKSFIPAKTNIDRFERMRACAGSLFGILLVGLISYALLPHEAHTIWLIAPMGASAVLLFAVPSSPLAQPWSIVGGNLWAAFIGVSCAKLVQEPALAAALAIALAIGGMFLLRCIHPPSGAVALTAVLGGPVVHDMGYAFVLSPVLLNSVLLLASALFYNNATGRRYPHAQQSAAPHPHQTRDELPITRLGFSHEDLDEVLKDFNQVLDIGRDDLEEIFLQTEMRAYHRRFGQTLCAAVMSRDVVAVEFATGLDEAWHLLQEHQLRALPVLDRGRHVIGIVSRTDFLEHAGVEVHTGLAAQLRRLLHRVPFSHSDKPEVVGQIMSRPVIAAQVDTPLLELVPRMADGLHQIPVVQADGKLAGMLTQSDMIAALYEKNLAAARAVPAAGAAGSLRSAA</sequence>
<dbReference type="InterPro" id="IPR007065">
    <property type="entry name" value="HPP"/>
</dbReference>
<keyword evidence="2" id="KW-0472">Membrane</keyword>
<feature type="transmembrane region" description="Helical" evidence="2">
    <location>
        <begin position="36"/>
        <end position="55"/>
    </location>
</feature>
<dbReference type="InterPro" id="IPR046342">
    <property type="entry name" value="CBS_dom_sf"/>
</dbReference>
<comment type="caution">
    <text evidence="4">The sequence shown here is derived from an EMBL/GenBank/DDBJ whole genome shotgun (WGS) entry which is preliminary data.</text>
</comment>
<evidence type="ECO:0000256" key="2">
    <source>
        <dbReference type="SAM" id="Phobius"/>
    </source>
</evidence>
<feature type="transmembrane region" description="Helical" evidence="2">
    <location>
        <begin position="152"/>
        <end position="175"/>
    </location>
</feature>
<dbReference type="CDD" id="cd04600">
    <property type="entry name" value="CBS_pair_HPP_assoc"/>
    <property type="match status" value="1"/>
</dbReference>
<dbReference type="Pfam" id="PF00571">
    <property type="entry name" value="CBS"/>
    <property type="match status" value="2"/>
</dbReference>
<evidence type="ECO:0000313" key="4">
    <source>
        <dbReference type="EMBL" id="OWY36084.1"/>
    </source>
</evidence>
<evidence type="ECO:0000313" key="5">
    <source>
        <dbReference type="Proteomes" id="UP000214747"/>
    </source>
</evidence>
<feature type="transmembrane region" description="Helical" evidence="2">
    <location>
        <begin position="90"/>
        <end position="107"/>
    </location>
</feature>
<dbReference type="Proteomes" id="UP000214747">
    <property type="component" value="Unassembled WGS sequence"/>
</dbReference>
<accession>A0A225SYX8</accession>
<feature type="domain" description="CBS" evidence="3">
    <location>
        <begin position="256"/>
        <end position="314"/>
    </location>
</feature>
<gene>
    <name evidence="4" type="ORF">CEJ45_02390</name>
</gene>
<evidence type="ECO:0000259" key="3">
    <source>
        <dbReference type="PROSITE" id="PS51371"/>
    </source>
</evidence>
<protein>
    <recommendedName>
        <fullName evidence="3">CBS domain-containing protein</fullName>
    </recommendedName>
</protein>
<dbReference type="SUPFAM" id="SSF54631">
    <property type="entry name" value="CBS-domain pair"/>
    <property type="match status" value="1"/>
</dbReference>
<name>A0A225SYX8_9BURK</name>
<dbReference type="SMART" id="SM00116">
    <property type="entry name" value="CBS"/>
    <property type="match status" value="2"/>
</dbReference>
<dbReference type="PANTHER" id="PTHR33741:SF5">
    <property type="entry name" value="TRANSMEMBRANE PROTEIN DDB_G0269096-RELATED"/>
    <property type="match status" value="1"/>
</dbReference>
<dbReference type="InterPro" id="IPR000644">
    <property type="entry name" value="CBS_dom"/>
</dbReference>
<dbReference type="Pfam" id="PF04982">
    <property type="entry name" value="TM_HPP"/>
    <property type="match status" value="1"/>
</dbReference>
<feature type="transmembrane region" description="Helical" evidence="2">
    <location>
        <begin position="113"/>
        <end position="131"/>
    </location>
</feature>
<dbReference type="EMBL" id="NJGV01000002">
    <property type="protein sequence ID" value="OWY36084.1"/>
    <property type="molecule type" value="Genomic_DNA"/>
</dbReference>
<dbReference type="InterPro" id="IPR058581">
    <property type="entry name" value="TM_HPP"/>
</dbReference>
<keyword evidence="2" id="KW-1133">Transmembrane helix</keyword>
<dbReference type="PROSITE" id="PS51371">
    <property type="entry name" value="CBS"/>
    <property type="match status" value="2"/>
</dbReference>
<reference evidence="4 5" key="1">
    <citation type="journal article" date="2010" name="Int. J. Syst. Evol. Microbiol.">
        <title>Reclassification of Herbaspirillum putei as a later heterotypic synonym of Herbaspirillum huttiense, with the description of H. huttiense subsp. huttiense subsp. nov. and H. huttiense subsp. putei subsp. nov., comb. nov., and description of Herbaspirillum aquaticum sp. nov.</title>
        <authorList>
            <person name="Dobritsa A.P."/>
            <person name="Reddy M.C."/>
            <person name="Samadpour M."/>
        </authorList>
    </citation>
    <scope>NUCLEOTIDE SEQUENCE [LARGE SCALE GENOMIC DNA]</scope>
    <source>
        <strain evidence="4 5">IEH 4430</strain>
    </source>
</reference>
<feature type="domain" description="CBS" evidence="3">
    <location>
        <begin position="340"/>
        <end position="396"/>
    </location>
</feature>
<keyword evidence="5" id="KW-1185">Reference proteome</keyword>
<dbReference type="AlphaFoldDB" id="A0A225SYX8"/>
<organism evidence="4 5">
    <name type="scientific">Herbaspirillum aquaticum</name>
    <dbReference type="NCBI Taxonomy" id="568783"/>
    <lineage>
        <taxon>Bacteria</taxon>
        <taxon>Pseudomonadati</taxon>
        <taxon>Pseudomonadota</taxon>
        <taxon>Betaproteobacteria</taxon>
        <taxon>Burkholderiales</taxon>
        <taxon>Oxalobacteraceae</taxon>
        <taxon>Herbaspirillum</taxon>
    </lineage>
</organism>
<evidence type="ECO:0000256" key="1">
    <source>
        <dbReference type="PROSITE-ProRule" id="PRU00703"/>
    </source>
</evidence>